<gene>
    <name evidence="1" type="ORF">OW763_13430</name>
</gene>
<proteinExistence type="predicted"/>
<keyword evidence="2" id="KW-1185">Reference proteome</keyword>
<evidence type="ECO:0000313" key="1">
    <source>
        <dbReference type="EMBL" id="MCY6485334.1"/>
    </source>
</evidence>
<sequence length="511" mass="60794">MGNYTIMLTFKTEKWQEDIINKRLEIGRKIYNACLNELFKRYRTMEQSKVYRKEWKNLREINKDIDNCKKDDKKKVKLEKKKLLINKDLRDIKKKFKLYTPKSSKFKEALLRSVYVPMQHYFKKHIQQEITDKIADRAVETFYKYMYDGYGKPQFKKFGEFNSIENRRNSCGIIFKGNIIKWGKLKIPIVCRKNDIYVQTALGKDKVKYSRIVRKFVRGKYKYYVQLILEGVPPSKLNKDTISKGSVGIDIGTQTIAICSKKVVKLLELSPEIQNIDKERKRLLMKLKRSRRATNASKYNKDGTLNENNKDNWIKSNHYIKTQLQLREMYRRQADIRRQSHNKLAKYILSLGDTVYVETMNYKALQRKAKKTIINKKTGKCNRRKRFGKSIGNKAPSMLLDILDNKLKYQNKELIKINTWKVKASQYNHINQKCVKKAINERWKVLNYKGKEIKIQRDLYSAFLIMNVNDDLESVNNELCDKLFDDFIIFHDQEIERIRISNNKRISSMGI</sequence>
<dbReference type="RefSeq" id="WP_268041654.1">
    <property type="nucleotide sequence ID" value="NZ_JAPQER010000006.1"/>
</dbReference>
<protein>
    <submittedName>
        <fullName evidence="1">Transposase</fullName>
    </submittedName>
</protein>
<dbReference type="Proteomes" id="UP001078443">
    <property type="component" value="Unassembled WGS sequence"/>
</dbReference>
<evidence type="ECO:0000313" key="2">
    <source>
        <dbReference type="Proteomes" id="UP001078443"/>
    </source>
</evidence>
<name>A0ABT4D276_9CLOT</name>
<dbReference type="EMBL" id="JAPQER010000006">
    <property type="protein sequence ID" value="MCY6485334.1"/>
    <property type="molecule type" value="Genomic_DNA"/>
</dbReference>
<accession>A0ABT4D276</accession>
<comment type="caution">
    <text evidence="1">The sequence shown here is derived from an EMBL/GenBank/DDBJ whole genome shotgun (WGS) entry which is preliminary data.</text>
</comment>
<reference evidence="1" key="1">
    <citation type="submission" date="2022-12" db="EMBL/GenBank/DDBJ databases">
        <authorList>
            <person name="Wang J."/>
        </authorList>
    </citation>
    <scope>NUCLEOTIDE SEQUENCE</scope>
    <source>
        <strain evidence="1">HY-45-18</strain>
    </source>
</reference>
<organism evidence="1 2">
    <name type="scientific">Clostridium aestuarii</name>
    <dbReference type="NCBI Taxonomy" id="338193"/>
    <lineage>
        <taxon>Bacteria</taxon>
        <taxon>Bacillati</taxon>
        <taxon>Bacillota</taxon>
        <taxon>Clostridia</taxon>
        <taxon>Eubacteriales</taxon>
        <taxon>Clostridiaceae</taxon>
        <taxon>Clostridium</taxon>
    </lineage>
</organism>